<evidence type="ECO:0000313" key="13">
    <source>
        <dbReference type="EMBL" id="NMQ17958.1"/>
    </source>
</evidence>
<comment type="subcellular location">
    <subcellularLocation>
        <location evidence="1">Cell outer membrane</location>
        <topology evidence="1">Multi-pass membrane protein</topology>
    </subcellularLocation>
</comment>
<sequence>MALAVAAALVGSSAFADTTLYGSARVSVEYNDLDTVYLDARAADGSLIPLIKGYDAWDVVNNSSRLGVRGEEDLGGGLSAIYQYEFGVDVTEGGNWESNRPKWVGLKGDSWGSVTLGTQWTPYYNVLGVADVFNDSSTPFGTFKEKTGYLGYVYGTRMDNSLVYSSPNWSGFGFQAMLVMNGDVGATDPTTPSELQKCNADNKLPCNLSSSVDMYQLNATYKNGPFFAGAAYMAVDGRSFDSYYNDPLFTGFKYTAPNWDGDQWGLAFGYNSGPFAVTLNYEDGDLNTLYYGGGTNVYVTGAYTFGNNIIRGAYGYTDPDKGEVAYYTDGVRTGTYTQDTINTFVLGYQYNFSKRTRVWAEYINSDADSDLIGSQQSLSIGTRVDF</sequence>
<comment type="caution">
    <text evidence="13">The sequence shown here is derived from an EMBL/GenBank/DDBJ whole genome shotgun (WGS) entry which is preliminary data.</text>
</comment>
<evidence type="ECO:0000256" key="9">
    <source>
        <dbReference type="ARBA" id="ARBA00023136"/>
    </source>
</evidence>
<keyword evidence="8" id="KW-0626">Porin</keyword>
<protein>
    <submittedName>
        <fullName evidence="13">Porin</fullName>
    </submittedName>
</protein>
<dbReference type="PANTHER" id="PTHR34501">
    <property type="entry name" value="PROTEIN YDDL-RELATED"/>
    <property type="match status" value="1"/>
</dbReference>
<evidence type="ECO:0000256" key="5">
    <source>
        <dbReference type="ARBA" id="ARBA00022692"/>
    </source>
</evidence>
<dbReference type="CDD" id="cd00342">
    <property type="entry name" value="gram_neg_porins"/>
    <property type="match status" value="1"/>
</dbReference>
<evidence type="ECO:0000256" key="6">
    <source>
        <dbReference type="ARBA" id="ARBA00022729"/>
    </source>
</evidence>
<evidence type="ECO:0000256" key="7">
    <source>
        <dbReference type="ARBA" id="ARBA00023065"/>
    </source>
</evidence>
<organism evidence="13 14">
    <name type="scientific">Candidatus Competibacter phosphatis</name>
    <dbReference type="NCBI Taxonomy" id="221280"/>
    <lineage>
        <taxon>Bacteria</taxon>
        <taxon>Pseudomonadati</taxon>
        <taxon>Pseudomonadota</taxon>
        <taxon>Gammaproteobacteria</taxon>
        <taxon>Candidatus Competibacteraceae</taxon>
        <taxon>Candidatus Competibacter</taxon>
    </lineage>
</organism>
<feature type="signal peptide" evidence="11">
    <location>
        <begin position="1"/>
        <end position="16"/>
    </location>
</feature>
<proteinExistence type="predicted"/>
<keyword evidence="3" id="KW-0813">Transport</keyword>
<reference evidence="13 14" key="1">
    <citation type="submission" date="2019-03" db="EMBL/GenBank/DDBJ databases">
        <title>Metabolic reconstructions from genomes of highly enriched 'Candidatus Accumulibacter' and 'Candidatus Competibacter' bioreactor populations.</title>
        <authorList>
            <person name="Annavajhala M.K."/>
            <person name="Welles L."/>
            <person name="Abbas B."/>
            <person name="Sorokin D."/>
            <person name="Park H."/>
            <person name="Van Loosdrecht M."/>
            <person name="Chandran K."/>
        </authorList>
    </citation>
    <scope>NUCLEOTIDE SEQUENCE [LARGE SCALE GENOMIC DNA]</scope>
    <source>
        <strain evidence="13 14">SBR_G</strain>
    </source>
</reference>
<evidence type="ECO:0000313" key="14">
    <source>
        <dbReference type="Proteomes" id="UP000760480"/>
    </source>
</evidence>
<dbReference type="InterPro" id="IPR001702">
    <property type="entry name" value="Porin_Gram-ve"/>
</dbReference>
<dbReference type="SUPFAM" id="SSF56935">
    <property type="entry name" value="Porins"/>
    <property type="match status" value="1"/>
</dbReference>
<evidence type="ECO:0000259" key="12">
    <source>
        <dbReference type="Pfam" id="PF13609"/>
    </source>
</evidence>
<accession>A0ABX1TIF0</accession>
<dbReference type="InterPro" id="IPR033900">
    <property type="entry name" value="Gram_neg_porin_domain"/>
</dbReference>
<keyword evidence="5" id="KW-0812">Transmembrane</keyword>
<dbReference type="PRINTS" id="PR00182">
    <property type="entry name" value="ECOLNEIPORIN"/>
</dbReference>
<dbReference type="EMBL" id="SPMZ01000004">
    <property type="protein sequence ID" value="NMQ17958.1"/>
    <property type="molecule type" value="Genomic_DNA"/>
</dbReference>
<evidence type="ECO:0000256" key="4">
    <source>
        <dbReference type="ARBA" id="ARBA00022452"/>
    </source>
</evidence>
<dbReference type="Gene3D" id="2.40.160.10">
    <property type="entry name" value="Porin"/>
    <property type="match status" value="1"/>
</dbReference>
<evidence type="ECO:0000256" key="2">
    <source>
        <dbReference type="ARBA" id="ARBA00011233"/>
    </source>
</evidence>
<keyword evidence="4" id="KW-1134">Transmembrane beta strand</keyword>
<keyword evidence="10" id="KW-0998">Cell outer membrane</keyword>
<dbReference type="InterPro" id="IPR023614">
    <property type="entry name" value="Porin_dom_sf"/>
</dbReference>
<dbReference type="Pfam" id="PF13609">
    <property type="entry name" value="Porin_4"/>
    <property type="match status" value="1"/>
</dbReference>
<keyword evidence="7" id="KW-0406">Ion transport</keyword>
<evidence type="ECO:0000256" key="8">
    <source>
        <dbReference type="ARBA" id="ARBA00023114"/>
    </source>
</evidence>
<dbReference type="InterPro" id="IPR050298">
    <property type="entry name" value="Gram-neg_bact_OMP"/>
</dbReference>
<feature type="chain" id="PRO_5046876019" evidence="11">
    <location>
        <begin position="17"/>
        <end position="386"/>
    </location>
</feature>
<keyword evidence="9" id="KW-0472">Membrane</keyword>
<dbReference type="PRINTS" id="PR00184">
    <property type="entry name" value="NEISSPPORIN"/>
</dbReference>
<evidence type="ECO:0000256" key="10">
    <source>
        <dbReference type="ARBA" id="ARBA00023237"/>
    </source>
</evidence>
<dbReference type="InterPro" id="IPR002299">
    <property type="entry name" value="Porin_Neis"/>
</dbReference>
<feature type="domain" description="Porin" evidence="12">
    <location>
        <begin position="2"/>
        <end position="368"/>
    </location>
</feature>
<name>A0ABX1TIF0_9GAMM</name>
<evidence type="ECO:0000256" key="11">
    <source>
        <dbReference type="SAM" id="SignalP"/>
    </source>
</evidence>
<dbReference type="PANTHER" id="PTHR34501:SF9">
    <property type="entry name" value="MAJOR OUTER MEMBRANE PROTEIN P.IA"/>
    <property type="match status" value="1"/>
</dbReference>
<evidence type="ECO:0000256" key="1">
    <source>
        <dbReference type="ARBA" id="ARBA00004571"/>
    </source>
</evidence>
<evidence type="ECO:0000256" key="3">
    <source>
        <dbReference type="ARBA" id="ARBA00022448"/>
    </source>
</evidence>
<keyword evidence="6 11" id="KW-0732">Signal</keyword>
<keyword evidence="14" id="KW-1185">Reference proteome</keyword>
<comment type="subunit">
    <text evidence="2">Homotrimer.</text>
</comment>
<dbReference type="Proteomes" id="UP000760480">
    <property type="component" value="Unassembled WGS sequence"/>
</dbReference>
<gene>
    <name evidence="13" type="ORF">E4P82_01330</name>
</gene>